<proteinExistence type="predicted"/>
<dbReference type="RefSeq" id="XP_013257528.1">
    <property type="nucleotide sequence ID" value="XM_013402074.1"/>
</dbReference>
<reference evidence="2 3" key="1">
    <citation type="submission" date="2013-03" db="EMBL/GenBank/DDBJ databases">
        <title>The Genome Sequence of Exophiala aquamarina CBS 119918.</title>
        <authorList>
            <consortium name="The Broad Institute Genomics Platform"/>
            <person name="Cuomo C."/>
            <person name="de Hoog S."/>
            <person name="Gorbushina A."/>
            <person name="Walker B."/>
            <person name="Young S.K."/>
            <person name="Zeng Q."/>
            <person name="Gargeya S."/>
            <person name="Fitzgerald M."/>
            <person name="Haas B."/>
            <person name="Abouelleil A."/>
            <person name="Allen A.W."/>
            <person name="Alvarado L."/>
            <person name="Arachchi H.M."/>
            <person name="Berlin A.M."/>
            <person name="Chapman S.B."/>
            <person name="Gainer-Dewar J."/>
            <person name="Goldberg J."/>
            <person name="Griggs A."/>
            <person name="Gujja S."/>
            <person name="Hansen M."/>
            <person name="Howarth C."/>
            <person name="Imamovic A."/>
            <person name="Ireland A."/>
            <person name="Larimer J."/>
            <person name="McCowan C."/>
            <person name="Murphy C."/>
            <person name="Pearson M."/>
            <person name="Poon T.W."/>
            <person name="Priest M."/>
            <person name="Roberts A."/>
            <person name="Saif S."/>
            <person name="Shea T."/>
            <person name="Sisk P."/>
            <person name="Sykes S."/>
            <person name="Wortman J."/>
            <person name="Nusbaum C."/>
            <person name="Birren B."/>
        </authorList>
    </citation>
    <scope>NUCLEOTIDE SEQUENCE [LARGE SCALE GENOMIC DNA]</scope>
    <source>
        <strain evidence="2 3">CBS 119918</strain>
    </source>
</reference>
<dbReference type="InterPro" id="IPR002018">
    <property type="entry name" value="CarbesteraseB"/>
</dbReference>
<dbReference type="HOGENOM" id="CLU_006586_14_4_1"/>
<dbReference type="InterPro" id="IPR029058">
    <property type="entry name" value="AB_hydrolase_fold"/>
</dbReference>
<evidence type="ECO:0000313" key="3">
    <source>
        <dbReference type="Proteomes" id="UP000027920"/>
    </source>
</evidence>
<dbReference type="GeneID" id="25284290"/>
<dbReference type="Proteomes" id="UP000027920">
    <property type="component" value="Unassembled WGS sequence"/>
</dbReference>
<dbReference type="Gene3D" id="3.40.50.1820">
    <property type="entry name" value="alpha/beta hydrolase"/>
    <property type="match status" value="1"/>
</dbReference>
<comment type="caution">
    <text evidence="2">The sequence shown here is derived from an EMBL/GenBank/DDBJ whole genome shotgun (WGS) entry which is preliminary data.</text>
</comment>
<dbReference type="SUPFAM" id="SSF53474">
    <property type="entry name" value="alpha/beta-Hydrolases"/>
    <property type="match status" value="1"/>
</dbReference>
<feature type="domain" description="Carboxylesterase type B" evidence="1">
    <location>
        <begin position="9"/>
        <end position="468"/>
    </location>
</feature>
<dbReference type="AlphaFoldDB" id="A0A072P6M5"/>
<gene>
    <name evidence="2" type="ORF">A1O9_09381</name>
</gene>
<dbReference type="PANTHER" id="PTHR43142">
    <property type="entry name" value="CARBOXYLIC ESTER HYDROLASE"/>
    <property type="match status" value="1"/>
</dbReference>
<sequence>MAELQHPELGLIHGKANNGVIQFSGIKYASLKHRFSTAELHNGPGPSGETDATKIGAAAIAFPKGWEKEFALVQQSVQVPDFPPQSDTECLNLTITVPEASFEKPLPVFVFVHGGAFFMGSGTWPQYDHAALVRRSVEIGKPIIGVNINYRTGIFGFLTSEELRGAGIKPNNGLRDQRVAFQWVKKYIGGFNGSPEQICAMGQSAGGASATLQLQSEEPLFHRLVDLSGTCLFIRPSPPSLHEIFYQNFCEAHGLTHLSGRERIAAIDNIDSQRLLLNTPPSVPALPVLDGDLLKSVSTFENVESWNSPGEPPLEGLKWCKELFIGDCQFDGNILQFSLGHRQCGIAKEIEESLQRNLPLCEKSVIDSLLEAYGISNAKDDQAAYIAVLELGNDITAYLPVESFARNWPGTAYTYHLNEPNPWDGPFKGYAIHIFDVALLFKNYDHALTQPVKAVGQAFGDSVISFISGETPWDSTGHRPLAYVFGGQGGSRLVEDTPIQVGRRDVLFRYKNTIGFDNLNEAFVAFLNGR</sequence>
<protein>
    <recommendedName>
        <fullName evidence="1">Carboxylesterase type B domain-containing protein</fullName>
    </recommendedName>
</protein>
<dbReference type="STRING" id="1182545.A0A072P6M5"/>
<evidence type="ECO:0000259" key="1">
    <source>
        <dbReference type="Pfam" id="PF00135"/>
    </source>
</evidence>
<dbReference type="EMBL" id="AMGV01000009">
    <property type="protein sequence ID" value="KEF54938.1"/>
    <property type="molecule type" value="Genomic_DNA"/>
</dbReference>
<dbReference type="VEuPathDB" id="FungiDB:A1O9_09381"/>
<dbReference type="OrthoDB" id="4137226at2759"/>
<organism evidence="2 3">
    <name type="scientific">Exophiala aquamarina CBS 119918</name>
    <dbReference type="NCBI Taxonomy" id="1182545"/>
    <lineage>
        <taxon>Eukaryota</taxon>
        <taxon>Fungi</taxon>
        <taxon>Dikarya</taxon>
        <taxon>Ascomycota</taxon>
        <taxon>Pezizomycotina</taxon>
        <taxon>Eurotiomycetes</taxon>
        <taxon>Chaetothyriomycetidae</taxon>
        <taxon>Chaetothyriales</taxon>
        <taxon>Herpotrichiellaceae</taxon>
        <taxon>Exophiala</taxon>
    </lineage>
</organism>
<keyword evidence="3" id="KW-1185">Reference proteome</keyword>
<dbReference type="Pfam" id="PF00135">
    <property type="entry name" value="COesterase"/>
    <property type="match status" value="1"/>
</dbReference>
<dbReference type="ESTHER" id="9euro-a0a072p6m5">
    <property type="family name" value="Fungal_carboxylesterase_lipase"/>
</dbReference>
<accession>A0A072P6M5</accession>
<dbReference type="PANTHER" id="PTHR43142:SF11">
    <property type="entry name" value="CARBOXYLIC ESTER HYDROLASE"/>
    <property type="match status" value="1"/>
</dbReference>
<evidence type="ECO:0000313" key="2">
    <source>
        <dbReference type="EMBL" id="KEF54938.1"/>
    </source>
</evidence>
<name>A0A072P6M5_9EURO</name>